<dbReference type="InterPro" id="IPR029063">
    <property type="entry name" value="SAM-dependent_MTases_sf"/>
</dbReference>
<gene>
    <name evidence="4" type="ordered locus">ACP_1703</name>
</gene>
<dbReference type="Pfam" id="PF13649">
    <property type="entry name" value="Methyltransf_25"/>
    <property type="match status" value="1"/>
</dbReference>
<evidence type="ECO:0000313" key="5">
    <source>
        <dbReference type="Proteomes" id="UP000002207"/>
    </source>
</evidence>
<dbReference type="SUPFAM" id="SSF53335">
    <property type="entry name" value="S-adenosyl-L-methionine-dependent methyltransferases"/>
    <property type="match status" value="1"/>
</dbReference>
<keyword evidence="2" id="KW-0808">Transferase</keyword>
<dbReference type="EMBL" id="CP001472">
    <property type="protein sequence ID" value="ACO34092.1"/>
    <property type="molecule type" value="Genomic_DNA"/>
</dbReference>
<dbReference type="AlphaFoldDB" id="C1F7E7"/>
<evidence type="ECO:0000256" key="2">
    <source>
        <dbReference type="ARBA" id="ARBA00022679"/>
    </source>
</evidence>
<dbReference type="PANTHER" id="PTHR43861:SF1">
    <property type="entry name" value="TRANS-ACONITATE 2-METHYLTRANSFERASE"/>
    <property type="match status" value="1"/>
</dbReference>
<dbReference type="Gene3D" id="3.40.50.150">
    <property type="entry name" value="Vaccinia Virus protein VP39"/>
    <property type="match status" value="1"/>
</dbReference>
<dbReference type="STRING" id="240015.ACP_1703"/>
<keyword evidence="1" id="KW-0489">Methyltransferase</keyword>
<keyword evidence="5" id="KW-1185">Reference proteome</keyword>
<evidence type="ECO:0000313" key="4">
    <source>
        <dbReference type="EMBL" id="ACO34092.1"/>
    </source>
</evidence>
<dbReference type="InParanoid" id="C1F7E7"/>
<evidence type="ECO:0000256" key="1">
    <source>
        <dbReference type="ARBA" id="ARBA00022603"/>
    </source>
</evidence>
<dbReference type="CDD" id="cd02440">
    <property type="entry name" value="AdoMet_MTases"/>
    <property type="match status" value="1"/>
</dbReference>
<dbReference type="GO" id="GO:0032259">
    <property type="term" value="P:methylation"/>
    <property type="evidence" value="ECO:0007669"/>
    <property type="project" value="UniProtKB-KW"/>
</dbReference>
<dbReference type="Proteomes" id="UP000002207">
    <property type="component" value="Chromosome"/>
</dbReference>
<evidence type="ECO:0000259" key="3">
    <source>
        <dbReference type="Pfam" id="PF13649"/>
    </source>
</evidence>
<sequence length="271" mass="30276">MRISRRYSADVSYTFGDSDEASLRLRRLAEIYEAETRELLGRAHSFAGSQSFSLAIDFGCGPGWTTRLIADVLRPARTIGLESSERYVMEARSHHPDLRFLQHDVLVAPFPAQNADLLFCRFLLTHLASPHEACKLWAQTIAAPGALLVLHETESMQSGHPALARYYEMVGQMQRHFGQELNVGTMLEAALADTPWQILHSECRVLEKPACRMASLHAPNLRTWGKNSFAIQNFDPVELASLEQELTAIAEGRIEAGVVHNAARQIVARRS</sequence>
<proteinExistence type="predicted"/>
<organism evidence="4 5">
    <name type="scientific">Acidobacterium capsulatum (strain ATCC 51196 / DSM 11244 / BCRC 80197 / JCM 7670 / NBRC 15755 / NCIMB 13165 / 161)</name>
    <dbReference type="NCBI Taxonomy" id="240015"/>
    <lineage>
        <taxon>Bacteria</taxon>
        <taxon>Pseudomonadati</taxon>
        <taxon>Acidobacteriota</taxon>
        <taxon>Terriglobia</taxon>
        <taxon>Terriglobales</taxon>
        <taxon>Acidobacteriaceae</taxon>
        <taxon>Acidobacterium</taxon>
    </lineage>
</organism>
<dbReference type="HOGENOM" id="CLU_1025366_0_0_0"/>
<protein>
    <recommendedName>
        <fullName evidence="3">Methyltransferase domain-containing protein</fullName>
    </recommendedName>
</protein>
<dbReference type="PANTHER" id="PTHR43861">
    <property type="entry name" value="TRANS-ACONITATE 2-METHYLTRANSFERASE-RELATED"/>
    <property type="match status" value="1"/>
</dbReference>
<dbReference type="InterPro" id="IPR041698">
    <property type="entry name" value="Methyltransf_25"/>
</dbReference>
<dbReference type="GO" id="GO:0008168">
    <property type="term" value="F:methyltransferase activity"/>
    <property type="evidence" value="ECO:0007669"/>
    <property type="project" value="UniProtKB-KW"/>
</dbReference>
<reference evidence="4 5" key="1">
    <citation type="journal article" date="2009" name="Appl. Environ. Microbiol.">
        <title>Three genomes from the phylum Acidobacteria provide insight into the lifestyles of these microorganisms in soils.</title>
        <authorList>
            <person name="Ward N.L."/>
            <person name="Challacombe J.F."/>
            <person name="Janssen P.H."/>
            <person name="Henrissat B."/>
            <person name="Coutinho P.M."/>
            <person name="Wu M."/>
            <person name="Xie G."/>
            <person name="Haft D.H."/>
            <person name="Sait M."/>
            <person name="Badger J."/>
            <person name="Barabote R.D."/>
            <person name="Bradley B."/>
            <person name="Brettin T.S."/>
            <person name="Brinkac L.M."/>
            <person name="Bruce D."/>
            <person name="Creasy T."/>
            <person name="Daugherty S.C."/>
            <person name="Davidsen T.M."/>
            <person name="DeBoy R.T."/>
            <person name="Detter J.C."/>
            <person name="Dodson R.J."/>
            <person name="Durkin A.S."/>
            <person name="Ganapathy A."/>
            <person name="Gwinn-Giglio M."/>
            <person name="Han C.S."/>
            <person name="Khouri H."/>
            <person name="Kiss H."/>
            <person name="Kothari S.P."/>
            <person name="Madupu R."/>
            <person name="Nelson K.E."/>
            <person name="Nelson W.C."/>
            <person name="Paulsen I."/>
            <person name="Penn K."/>
            <person name="Ren Q."/>
            <person name="Rosovitz M.J."/>
            <person name="Selengut J.D."/>
            <person name="Shrivastava S."/>
            <person name="Sullivan S.A."/>
            <person name="Tapia R."/>
            <person name="Thompson L.S."/>
            <person name="Watkins K.L."/>
            <person name="Yang Q."/>
            <person name="Yu C."/>
            <person name="Zafar N."/>
            <person name="Zhou L."/>
            <person name="Kuske C.R."/>
        </authorList>
    </citation>
    <scope>NUCLEOTIDE SEQUENCE [LARGE SCALE GENOMIC DNA]</scope>
    <source>
        <strain evidence="5">ATCC 51196 / DSM 11244 / BCRC 80197 / JCM 7670 / NBRC 15755 / NCIMB 13165 / 161</strain>
    </source>
</reference>
<accession>C1F7E7</accession>
<feature type="domain" description="Methyltransferase" evidence="3">
    <location>
        <begin position="56"/>
        <end position="133"/>
    </location>
</feature>
<name>C1F7E7_ACIC5</name>
<dbReference type="eggNOG" id="COG4106">
    <property type="taxonomic scope" value="Bacteria"/>
</dbReference>
<dbReference type="KEGG" id="aca:ACP_1703"/>